<dbReference type="CDD" id="cd12151">
    <property type="entry name" value="F1-ATPase_gamma"/>
    <property type="match status" value="1"/>
</dbReference>
<evidence type="ECO:0000256" key="10">
    <source>
        <dbReference type="HAMAP-Rule" id="MF_00815"/>
    </source>
</evidence>
<evidence type="ECO:0000256" key="3">
    <source>
        <dbReference type="ARBA" id="ARBA00007681"/>
    </source>
</evidence>
<keyword evidence="8 10" id="KW-0139">CF(1)</keyword>
<dbReference type="NCBIfam" id="TIGR01146">
    <property type="entry name" value="ATPsyn_F1gamma"/>
    <property type="match status" value="1"/>
</dbReference>
<proteinExistence type="inferred from homology"/>
<dbReference type="OrthoDB" id="9812769at2"/>
<dbReference type="SUPFAM" id="SSF52943">
    <property type="entry name" value="ATP synthase (F1-ATPase), gamma subunit"/>
    <property type="match status" value="1"/>
</dbReference>
<comment type="function">
    <text evidence="1 10">Produces ATP from ADP in the presence of a proton gradient across the membrane. The gamma chain is believed to be important in regulating ATPase activity and the flow of protons through the CF(0) complex.</text>
</comment>
<name>A0A1L4FRL2_9BACT</name>
<organism evidence="11 12">
    <name type="scientific">Mycoplasmopsis pullorum</name>
    <dbReference type="NCBI Taxonomy" id="48003"/>
    <lineage>
        <taxon>Bacteria</taxon>
        <taxon>Bacillati</taxon>
        <taxon>Mycoplasmatota</taxon>
        <taxon>Mycoplasmoidales</taxon>
        <taxon>Metamycoplasmataceae</taxon>
        <taxon>Mycoplasmopsis</taxon>
    </lineage>
</organism>
<evidence type="ECO:0000256" key="9">
    <source>
        <dbReference type="ARBA" id="ARBA00023310"/>
    </source>
</evidence>
<evidence type="ECO:0000256" key="4">
    <source>
        <dbReference type="ARBA" id="ARBA00022448"/>
    </source>
</evidence>
<dbReference type="RefSeq" id="WP_073372250.1">
    <property type="nucleotide sequence ID" value="NZ_CP017813.1"/>
</dbReference>
<evidence type="ECO:0000256" key="6">
    <source>
        <dbReference type="ARBA" id="ARBA00023065"/>
    </source>
</evidence>
<sequence length="283" mass="31730">MSSLNSLKNRIAVVGNTKKITHAMELVAASKLRKYREMYVNVEKFKNVLEDTFSKILINLSPIDLKNIFPSNKSNSTLYIVITSDLGLCGSYNSNIFNLLKTTVNKEDKLIVFGAKGISNIYYSWMKDLMIHEIANYGEKIEYNLTNSVAKIALELFEKGEIGSIKVIYTKFINNVVQTASCAQLLPIEKENFSSQELGSEIEFEPDPQTVLKNAIPLYISSLIYSLGISSKVSEMASRRNAMENSTDNADELLNDLHLEFNRTRQSLITQEISEIVSGADAT</sequence>
<keyword evidence="10" id="KW-1003">Cell membrane</keyword>
<keyword evidence="9 10" id="KW-0066">ATP synthesis</keyword>
<evidence type="ECO:0000256" key="7">
    <source>
        <dbReference type="ARBA" id="ARBA00023136"/>
    </source>
</evidence>
<dbReference type="Gene3D" id="1.10.287.80">
    <property type="entry name" value="ATP synthase, gamma subunit, helix hairpin domain"/>
    <property type="match status" value="1"/>
</dbReference>
<keyword evidence="12" id="KW-1185">Reference proteome</keyword>
<keyword evidence="5 10" id="KW-0375">Hydrogen ion transport</keyword>
<evidence type="ECO:0000256" key="8">
    <source>
        <dbReference type="ARBA" id="ARBA00023196"/>
    </source>
</evidence>
<comment type="subcellular location">
    <subcellularLocation>
        <location evidence="10">Cell membrane</location>
        <topology evidence="10">Peripheral membrane protein</topology>
    </subcellularLocation>
    <subcellularLocation>
        <location evidence="2">Membrane</location>
        <topology evidence="2">Peripheral membrane protein</topology>
    </subcellularLocation>
</comment>
<dbReference type="InterPro" id="IPR023632">
    <property type="entry name" value="ATP_synth_F1_gsu_CS"/>
</dbReference>
<dbReference type="Proteomes" id="UP000184322">
    <property type="component" value="Chromosome"/>
</dbReference>
<accession>A0A1L4FRL2</accession>
<dbReference type="InterPro" id="IPR000131">
    <property type="entry name" value="ATP_synth_F1_gsu"/>
</dbReference>
<evidence type="ECO:0000313" key="11">
    <source>
        <dbReference type="EMBL" id="APJ38246.1"/>
    </source>
</evidence>
<evidence type="ECO:0000256" key="2">
    <source>
        <dbReference type="ARBA" id="ARBA00004170"/>
    </source>
</evidence>
<reference evidence="12" key="1">
    <citation type="submission" date="2016-10" db="EMBL/GenBank/DDBJ databases">
        <authorList>
            <person name="Beylefeld A."/>
            <person name="Abolnik C."/>
        </authorList>
    </citation>
    <scope>NUCLEOTIDE SEQUENCE [LARGE SCALE GENOMIC DNA]</scope>
    <source>
        <strain evidence="12">B359_6</strain>
    </source>
</reference>
<dbReference type="Pfam" id="PF00231">
    <property type="entry name" value="ATP-synt"/>
    <property type="match status" value="1"/>
</dbReference>
<gene>
    <name evidence="10" type="primary">atpG</name>
    <name evidence="11" type="ORF">BLA55_00925</name>
</gene>
<dbReference type="GO" id="GO:0005524">
    <property type="term" value="F:ATP binding"/>
    <property type="evidence" value="ECO:0007669"/>
    <property type="project" value="UniProtKB-UniRule"/>
</dbReference>
<keyword evidence="6 10" id="KW-0406">Ion transport</keyword>
<evidence type="ECO:0000256" key="1">
    <source>
        <dbReference type="ARBA" id="ARBA00003456"/>
    </source>
</evidence>
<dbReference type="KEGG" id="mpul:BLA55_00925"/>
<dbReference type="PANTHER" id="PTHR11693">
    <property type="entry name" value="ATP SYNTHASE GAMMA CHAIN"/>
    <property type="match status" value="1"/>
</dbReference>
<keyword evidence="4 10" id="KW-0813">Transport</keyword>
<dbReference type="GO" id="GO:0045259">
    <property type="term" value="C:proton-transporting ATP synthase complex"/>
    <property type="evidence" value="ECO:0007669"/>
    <property type="project" value="UniProtKB-KW"/>
</dbReference>
<dbReference type="GO" id="GO:0046933">
    <property type="term" value="F:proton-transporting ATP synthase activity, rotational mechanism"/>
    <property type="evidence" value="ECO:0007669"/>
    <property type="project" value="UniProtKB-UniRule"/>
</dbReference>
<dbReference type="PANTHER" id="PTHR11693:SF22">
    <property type="entry name" value="ATP SYNTHASE SUBUNIT GAMMA, MITOCHONDRIAL"/>
    <property type="match status" value="1"/>
</dbReference>
<dbReference type="EMBL" id="CP017813">
    <property type="protein sequence ID" value="APJ38246.1"/>
    <property type="molecule type" value="Genomic_DNA"/>
</dbReference>
<dbReference type="Gene3D" id="3.40.1380.10">
    <property type="match status" value="1"/>
</dbReference>
<comment type="subunit">
    <text evidence="10">F-type ATPases have 2 components, CF(1) - the catalytic core - and CF(0) - the membrane proton channel. CF(1) has five subunits: alpha(3), beta(3), gamma(1), delta(1), epsilon(1). CF(0) has three main subunits: a, b and c.</text>
</comment>
<dbReference type="HAMAP" id="MF_00815">
    <property type="entry name" value="ATP_synth_gamma_bact"/>
    <property type="match status" value="1"/>
</dbReference>
<dbReference type="STRING" id="48003.BLA55_00925"/>
<dbReference type="AlphaFoldDB" id="A0A1L4FRL2"/>
<keyword evidence="7 10" id="KW-0472">Membrane</keyword>
<evidence type="ECO:0000256" key="5">
    <source>
        <dbReference type="ARBA" id="ARBA00022781"/>
    </source>
</evidence>
<dbReference type="GO" id="GO:0042777">
    <property type="term" value="P:proton motive force-driven plasma membrane ATP synthesis"/>
    <property type="evidence" value="ECO:0007669"/>
    <property type="project" value="UniProtKB-UniRule"/>
</dbReference>
<dbReference type="PRINTS" id="PR00126">
    <property type="entry name" value="ATPASEGAMMA"/>
</dbReference>
<dbReference type="GO" id="GO:0005886">
    <property type="term" value="C:plasma membrane"/>
    <property type="evidence" value="ECO:0007669"/>
    <property type="project" value="UniProtKB-SubCell"/>
</dbReference>
<dbReference type="PROSITE" id="PS00153">
    <property type="entry name" value="ATPASE_GAMMA"/>
    <property type="match status" value="1"/>
</dbReference>
<comment type="similarity">
    <text evidence="3 10">Belongs to the ATPase gamma chain family.</text>
</comment>
<evidence type="ECO:0000313" key="12">
    <source>
        <dbReference type="Proteomes" id="UP000184322"/>
    </source>
</evidence>
<dbReference type="InterPro" id="IPR035968">
    <property type="entry name" value="ATP_synth_F1_ATPase_gsu"/>
</dbReference>
<protein>
    <recommendedName>
        <fullName evidence="10">ATP synthase gamma chain</fullName>
    </recommendedName>
    <alternativeName>
        <fullName evidence="10">ATP synthase F1 sector gamma subunit</fullName>
    </alternativeName>
    <alternativeName>
        <fullName evidence="10">F-ATPase gamma subunit</fullName>
    </alternativeName>
</protein>